<evidence type="ECO:0000313" key="3">
    <source>
        <dbReference type="Proteomes" id="UP000265520"/>
    </source>
</evidence>
<evidence type="ECO:0000313" key="2">
    <source>
        <dbReference type="EMBL" id="MCH90971.1"/>
    </source>
</evidence>
<name>A0A392MU20_9FABA</name>
<dbReference type="AlphaFoldDB" id="A0A392MU20"/>
<reference evidence="2 3" key="1">
    <citation type="journal article" date="2018" name="Front. Plant Sci.">
        <title>Red Clover (Trifolium pratense) and Zigzag Clover (T. medium) - A Picture of Genomic Similarities and Differences.</title>
        <authorList>
            <person name="Dluhosova J."/>
            <person name="Istvanek J."/>
            <person name="Nedelnik J."/>
            <person name="Repkova J."/>
        </authorList>
    </citation>
    <scope>NUCLEOTIDE SEQUENCE [LARGE SCALE GENOMIC DNA]</scope>
    <source>
        <strain evidence="3">cv. 10/8</strain>
        <tissue evidence="2">Leaf</tissue>
    </source>
</reference>
<sequence>LQSINDEYDHPFTPKQVDIIVKFISADYDDRCVRVQPDIVSRYFDNIPQFLAFGYLNQLLEKLGQNTPLSMVEKHVDIFSFLIQELKGYFVGAAWLDKMEALVHDNETYAKELEATEKNLKEIFNNRLKSIKEEKEKMLGELQVRKAQLNSSAEEGSDQAFAEYLQNSEMIKGVFEKEIKDVEATVMEIMSEMKPALDTGAKAKLASLEFDIFSPTIIREKKVTRSTSTSSEKAAWLEMLDNY</sequence>
<feature type="non-terminal residue" evidence="2">
    <location>
        <position position="1"/>
    </location>
</feature>
<comment type="caution">
    <text evidence="2">The sequence shown here is derived from an EMBL/GenBank/DDBJ whole genome shotgun (WGS) entry which is preliminary data.</text>
</comment>
<proteinExistence type="predicted"/>
<organism evidence="2 3">
    <name type="scientific">Trifolium medium</name>
    <dbReference type="NCBI Taxonomy" id="97028"/>
    <lineage>
        <taxon>Eukaryota</taxon>
        <taxon>Viridiplantae</taxon>
        <taxon>Streptophyta</taxon>
        <taxon>Embryophyta</taxon>
        <taxon>Tracheophyta</taxon>
        <taxon>Spermatophyta</taxon>
        <taxon>Magnoliopsida</taxon>
        <taxon>eudicotyledons</taxon>
        <taxon>Gunneridae</taxon>
        <taxon>Pentapetalae</taxon>
        <taxon>rosids</taxon>
        <taxon>fabids</taxon>
        <taxon>Fabales</taxon>
        <taxon>Fabaceae</taxon>
        <taxon>Papilionoideae</taxon>
        <taxon>50 kb inversion clade</taxon>
        <taxon>NPAAA clade</taxon>
        <taxon>Hologalegina</taxon>
        <taxon>IRL clade</taxon>
        <taxon>Trifolieae</taxon>
        <taxon>Trifolium</taxon>
    </lineage>
</organism>
<keyword evidence="1" id="KW-0175">Coiled coil</keyword>
<gene>
    <name evidence="2" type="ORF">A2U01_0011895</name>
</gene>
<dbReference type="EMBL" id="LXQA010019435">
    <property type="protein sequence ID" value="MCH90971.1"/>
    <property type="molecule type" value="Genomic_DNA"/>
</dbReference>
<keyword evidence="3" id="KW-1185">Reference proteome</keyword>
<dbReference type="Proteomes" id="UP000265520">
    <property type="component" value="Unassembled WGS sequence"/>
</dbReference>
<feature type="coiled-coil region" evidence="1">
    <location>
        <begin position="99"/>
        <end position="152"/>
    </location>
</feature>
<evidence type="ECO:0000256" key="1">
    <source>
        <dbReference type="SAM" id="Coils"/>
    </source>
</evidence>
<protein>
    <submittedName>
        <fullName evidence="2">Uncharacterized protein</fullName>
    </submittedName>
</protein>
<accession>A0A392MU20</accession>